<feature type="signal peptide" evidence="2">
    <location>
        <begin position="1"/>
        <end position="26"/>
    </location>
</feature>
<protein>
    <recommendedName>
        <fullName evidence="4">Chitinase</fullName>
    </recommendedName>
</protein>
<feature type="region of interest" description="Disordered" evidence="1">
    <location>
        <begin position="21"/>
        <end position="50"/>
    </location>
</feature>
<reference evidence="3" key="1">
    <citation type="submission" date="2024-07" db="EMBL/GenBank/DDBJ databases">
        <authorList>
            <person name="Yu S.T."/>
        </authorList>
    </citation>
    <scope>NUCLEOTIDE SEQUENCE</scope>
    <source>
        <strain evidence="3">R11</strain>
    </source>
</reference>
<proteinExistence type="predicted"/>
<name>A0AB39NCH1_9ACTN</name>
<evidence type="ECO:0000256" key="2">
    <source>
        <dbReference type="SAM" id="SignalP"/>
    </source>
</evidence>
<feature type="chain" id="PRO_5044269912" description="Chitinase" evidence="2">
    <location>
        <begin position="27"/>
        <end position="50"/>
    </location>
</feature>
<sequence length="50" mass="5115">MRRTRILTAVLTLAAGLLAGTPPALATSDSSARPLEPTAFGFGDQNCAVN</sequence>
<evidence type="ECO:0008006" key="4">
    <source>
        <dbReference type="Google" id="ProtNLM"/>
    </source>
</evidence>
<keyword evidence="2" id="KW-0732">Signal</keyword>
<evidence type="ECO:0000313" key="3">
    <source>
        <dbReference type="EMBL" id="XDQ14588.1"/>
    </source>
</evidence>
<dbReference type="RefSeq" id="WP_369274550.1">
    <property type="nucleotide sequence ID" value="NZ_CP163432.1"/>
</dbReference>
<organism evidence="3">
    <name type="scientific">Streptomyces sp. R11</name>
    <dbReference type="NCBI Taxonomy" id="3238625"/>
    <lineage>
        <taxon>Bacteria</taxon>
        <taxon>Bacillati</taxon>
        <taxon>Actinomycetota</taxon>
        <taxon>Actinomycetes</taxon>
        <taxon>Kitasatosporales</taxon>
        <taxon>Streptomycetaceae</taxon>
        <taxon>Streptomyces</taxon>
    </lineage>
</organism>
<dbReference type="AlphaFoldDB" id="A0AB39NCH1"/>
<gene>
    <name evidence="3" type="ORF">AB5J55_35545</name>
</gene>
<dbReference type="EMBL" id="CP163432">
    <property type="protein sequence ID" value="XDQ14588.1"/>
    <property type="molecule type" value="Genomic_DNA"/>
</dbReference>
<evidence type="ECO:0000256" key="1">
    <source>
        <dbReference type="SAM" id="MobiDB-lite"/>
    </source>
</evidence>
<accession>A0AB39NCH1</accession>